<organism evidence="3 4">
    <name type="scientific">Orbilia brochopaga</name>
    <dbReference type="NCBI Taxonomy" id="3140254"/>
    <lineage>
        <taxon>Eukaryota</taxon>
        <taxon>Fungi</taxon>
        <taxon>Dikarya</taxon>
        <taxon>Ascomycota</taxon>
        <taxon>Pezizomycotina</taxon>
        <taxon>Orbiliomycetes</taxon>
        <taxon>Orbiliales</taxon>
        <taxon>Orbiliaceae</taxon>
        <taxon>Orbilia</taxon>
    </lineage>
</organism>
<evidence type="ECO:0000313" key="4">
    <source>
        <dbReference type="Proteomes" id="UP001375240"/>
    </source>
</evidence>
<gene>
    <name evidence="3" type="ORF">TWF696_008029</name>
</gene>
<name>A0AAV9ULW5_9PEZI</name>
<evidence type="ECO:0000259" key="2">
    <source>
        <dbReference type="Pfam" id="PF06985"/>
    </source>
</evidence>
<dbReference type="Proteomes" id="UP001375240">
    <property type="component" value="Unassembled WGS sequence"/>
</dbReference>
<feature type="domain" description="Heterokaryon incompatibility" evidence="2">
    <location>
        <begin position="202"/>
        <end position="341"/>
    </location>
</feature>
<feature type="compositionally biased region" description="Basic and acidic residues" evidence="1">
    <location>
        <begin position="22"/>
        <end position="32"/>
    </location>
</feature>
<evidence type="ECO:0000256" key="1">
    <source>
        <dbReference type="SAM" id="MobiDB-lite"/>
    </source>
</evidence>
<keyword evidence="4" id="KW-1185">Reference proteome</keyword>
<feature type="region of interest" description="Disordered" evidence="1">
    <location>
        <begin position="1"/>
        <end position="138"/>
    </location>
</feature>
<dbReference type="Pfam" id="PF06985">
    <property type="entry name" value="HET"/>
    <property type="match status" value="1"/>
</dbReference>
<proteinExistence type="predicted"/>
<evidence type="ECO:0000313" key="3">
    <source>
        <dbReference type="EMBL" id="KAK6344393.1"/>
    </source>
</evidence>
<protein>
    <recommendedName>
        <fullName evidence="2">Heterokaryon incompatibility domain-containing protein</fullName>
    </recommendedName>
</protein>
<reference evidence="3 4" key="1">
    <citation type="submission" date="2019-10" db="EMBL/GenBank/DDBJ databases">
        <authorList>
            <person name="Palmer J.M."/>
        </authorList>
    </citation>
    <scope>NUCLEOTIDE SEQUENCE [LARGE SCALE GENOMIC DNA]</scope>
    <source>
        <strain evidence="3 4">TWF696</strain>
    </source>
</reference>
<feature type="compositionally biased region" description="Polar residues" evidence="1">
    <location>
        <begin position="79"/>
        <end position="88"/>
    </location>
</feature>
<feature type="compositionally biased region" description="Low complexity" evidence="1">
    <location>
        <begin position="102"/>
        <end position="128"/>
    </location>
</feature>
<comment type="caution">
    <text evidence="3">The sequence shown here is derived from an EMBL/GenBank/DDBJ whole genome shotgun (WGS) entry which is preliminary data.</text>
</comment>
<dbReference type="EMBL" id="JAVHNQ010000006">
    <property type="protein sequence ID" value="KAK6344393.1"/>
    <property type="molecule type" value="Genomic_DNA"/>
</dbReference>
<accession>A0AAV9ULW5</accession>
<dbReference type="AlphaFoldDB" id="A0AAV9ULW5"/>
<dbReference type="InterPro" id="IPR010730">
    <property type="entry name" value="HET"/>
</dbReference>
<sequence length="820" mass="92727">MLERQLLGSPYRSPAPAQARNKLVDRQVDRHGIYSPIRTPSPQQPKLIIDSSQRPSTPVRPPLYRNDQLADPWFFPDTPQRTPPQSHSKGYGPYLSPISPNTTPVPRTPVRTPAPLLFSAPATPAATPGPIGSRKDRRTTVRVAHVMACSCDRFRHKVVTREPQISGLHPGQPLLQWAKKPIQKHVAVSWTKLPINEVKGTAISYTWGDFDRENMIIGHWHDDPTRAISMNLGTEWDVSELLDRLVELTNAKGSIWLDQLCVPQREDYVREILPKVPDIYRSMEVAVLMPGARCQCLDKTVKEVECGAKTGADVVEEWLNETCLNKAGLSSYTNRMWARQEFRYAHNLRLVWNNQRPASCFQYEDLISGKADIAAISGYATALFMQKLHEGFDLSDSKGDWLIRDATDKFARDLRKECDTLKENRKELPAFFRMLLGLPLQRVEEADEQPKFELTHSLKTFCRNLRGLAYGTHMATNPKDLVHSVWVDLPGYKLPTDIKFFTASELLDDAARKMESIHHVTLSTHAPAGLFNESPGGCWRPDVFLSQKPIKQVKDLYSTLSNASSPIYTRDGKVPLQLITKNAISRRSLIYRDTYHKSPLAKIGPILSRVIRNLDETAETRLGNLWHEYQDRMEALLAPRKPHQKLKYPADSITTFLPEYDFFDNLCNQTLDEDTQLPWDELQPVDHHAIVYKLTCYLLGLEPDFCRRRGLELIIAPEEPAVIGLTNRITVPSWLAKFDQDALTISTSPSRSRPGDLSACMIEATKCGGGSTTKGEPEYRVIGSWVACRKVGKGDVGAIAIPRDIHSVQMEHMRTDGWLV</sequence>